<gene>
    <name evidence="2" type="ORF">A6035_00665</name>
</gene>
<dbReference type="Gene3D" id="1.10.1040.10">
    <property type="entry name" value="N-(1-d-carboxylethyl)-l-norvaline Dehydrogenase, domain 2"/>
    <property type="match status" value="1"/>
</dbReference>
<dbReference type="Gene3D" id="3.40.50.720">
    <property type="entry name" value="NAD(P)-binding Rossmann-like Domain"/>
    <property type="match status" value="1"/>
</dbReference>
<dbReference type="SUPFAM" id="SSF51735">
    <property type="entry name" value="NAD(P)-binding Rossmann-fold domains"/>
    <property type="match status" value="1"/>
</dbReference>
<evidence type="ECO:0000313" key="3">
    <source>
        <dbReference type="Proteomes" id="UP000244928"/>
    </source>
</evidence>
<name>A0A2S1R3Q9_9ACTN</name>
<accession>A0A2S1R3Q9</accession>
<evidence type="ECO:0000313" key="2">
    <source>
        <dbReference type="EMBL" id="AWH90936.1"/>
    </source>
</evidence>
<evidence type="ECO:0000259" key="1">
    <source>
        <dbReference type="Pfam" id="PF21761"/>
    </source>
</evidence>
<dbReference type="Pfam" id="PF21761">
    <property type="entry name" value="RedAm-like_C"/>
    <property type="match status" value="1"/>
</dbReference>
<dbReference type="InterPro" id="IPR036291">
    <property type="entry name" value="NAD(P)-bd_dom_sf"/>
</dbReference>
<reference evidence="2 3" key="1">
    <citation type="submission" date="2016-04" db="EMBL/GenBank/DDBJ databases">
        <title>Complete genome sequence of Dietzia lutea YIM 80766T, a strain isolated from desert soil in Egypt.</title>
        <authorList>
            <person name="Zhao J."/>
            <person name="Hu B."/>
            <person name="Geng S."/>
            <person name="Nie Y."/>
            <person name="Tang Y."/>
        </authorList>
    </citation>
    <scope>NUCLEOTIDE SEQUENCE [LARGE SCALE GENOMIC DNA]</scope>
    <source>
        <strain evidence="2 3">YIM 80766</strain>
    </source>
</reference>
<dbReference type="Proteomes" id="UP000244928">
    <property type="component" value="Chromosome"/>
</dbReference>
<dbReference type="AlphaFoldDB" id="A0A2S1R3Q9"/>
<proteinExistence type="predicted"/>
<dbReference type="EMBL" id="CP015449">
    <property type="protein sequence ID" value="AWH90936.1"/>
    <property type="molecule type" value="Genomic_DNA"/>
</dbReference>
<sequence>MIAEADAVDAITASDLIVLLVLDYGTAREVLDRVTGEDLAGRTIVGAMTGSSHDAIALAEYVHGRGGRYLDAALEMYPVNIGTREGLINFGGDLDAWDEWRALLDPLAGTSVFLGTDPALPAYADAALAGGFFNVAMGGFLEAASFATRVGLSLEDLRPFVRVALALLEDHLLNHAIPAIDSGDFSTDQATVAVYLRAVRIWREEMIAAGQRAGLMTANLHNLEIAESAGYGASAIYAEYLTSRA</sequence>
<protein>
    <recommendedName>
        <fullName evidence="1">NADPH-dependent reductive aminase-like C-terminal domain-containing protein</fullName>
    </recommendedName>
</protein>
<dbReference type="InterPro" id="IPR013328">
    <property type="entry name" value="6PGD_dom2"/>
</dbReference>
<keyword evidence="3" id="KW-1185">Reference proteome</keyword>
<organism evidence="2 3">
    <name type="scientific">Dietzia lutea</name>
    <dbReference type="NCBI Taxonomy" id="546160"/>
    <lineage>
        <taxon>Bacteria</taxon>
        <taxon>Bacillati</taxon>
        <taxon>Actinomycetota</taxon>
        <taxon>Actinomycetes</taxon>
        <taxon>Mycobacteriales</taxon>
        <taxon>Dietziaceae</taxon>
        <taxon>Dietzia</taxon>
    </lineage>
</organism>
<dbReference type="KEGG" id="dlu:A6035_00665"/>
<feature type="domain" description="NADPH-dependent reductive aminase-like C-terminal" evidence="1">
    <location>
        <begin position="117"/>
        <end position="236"/>
    </location>
</feature>
<dbReference type="InterPro" id="IPR048666">
    <property type="entry name" value="RedAm-like_C"/>
</dbReference>